<dbReference type="Proteomes" id="UP000315369">
    <property type="component" value="Unassembled WGS sequence"/>
</dbReference>
<name>A0A540WXP5_9BACT</name>
<dbReference type="GO" id="GO:0003677">
    <property type="term" value="F:DNA binding"/>
    <property type="evidence" value="ECO:0007669"/>
    <property type="project" value="InterPro"/>
</dbReference>
<dbReference type="SUPFAM" id="SSF46955">
    <property type="entry name" value="Putative DNA-binding domain"/>
    <property type="match status" value="1"/>
</dbReference>
<dbReference type="InterPro" id="IPR041657">
    <property type="entry name" value="HTH_17"/>
</dbReference>
<organism evidence="2 3">
    <name type="scientific">Myxococcus llanfairpwllgwyngyllgogerychwyrndrobwllllantysiliogogogochensis</name>
    <dbReference type="NCBI Taxonomy" id="2590453"/>
    <lineage>
        <taxon>Bacteria</taxon>
        <taxon>Pseudomonadati</taxon>
        <taxon>Myxococcota</taxon>
        <taxon>Myxococcia</taxon>
        <taxon>Myxococcales</taxon>
        <taxon>Cystobacterineae</taxon>
        <taxon>Myxococcaceae</taxon>
        <taxon>Myxococcus</taxon>
    </lineage>
</organism>
<evidence type="ECO:0000313" key="3">
    <source>
        <dbReference type="Proteomes" id="UP000315369"/>
    </source>
</evidence>
<keyword evidence="3" id="KW-1185">Reference proteome</keyword>
<accession>A0A540WXP5</accession>
<dbReference type="InterPro" id="IPR009061">
    <property type="entry name" value="DNA-bd_dom_put_sf"/>
</dbReference>
<sequence>MNEVTADGQFEDAWDVERAARYLGISRKTMYRLAASGEVPSFKVGGALRFDPTRLAAWRHSQQRGV</sequence>
<proteinExistence type="predicted"/>
<dbReference type="EMBL" id="VIFM01000089">
    <property type="protein sequence ID" value="TQF13776.1"/>
    <property type="molecule type" value="Genomic_DNA"/>
</dbReference>
<dbReference type="RefSeq" id="WP_141644547.1">
    <property type="nucleotide sequence ID" value="NZ_VIFM01000089.1"/>
</dbReference>
<dbReference type="InterPro" id="IPR010093">
    <property type="entry name" value="SinI_DNA-bd"/>
</dbReference>
<evidence type="ECO:0000313" key="2">
    <source>
        <dbReference type="EMBL" id="TQF13776.1"/>
    </source>
</evidence>
<comment type="caution">
    <text evidence="2">The sequence shown here is derived from an EMBL/GenBank/DDBJ whole genome shotgun (WGS) entry which is preliminary data.</text>
</comment>
<dbReference type="OrthoDB" id="5525992at2"/>
<feature type="domain" description="Helix-turn-helix" evidence="1">
    <location>
        <begin position="16"/>
        <end position="61"/>
    </location>
</feature>
<gene>
    <name evidence="2" type="ORF">FJV41_22170</name>
</gene>
<dbReference type="AlphaFoldDB" id="A0A540WXP5"/>
<evidence type="ECO:0000259" key="1">
    <source>
        <dbReference type="Pfam" id="PF12728"/>
    </source>
</evidence>
<protein>
    <submittedName>
        <fullName evidence="2">Helix-turn-helix domain-containing protein</fullName>
    </submittedName>
</protein>
<dbReference type="Pfam" id="PF12728">
    <property type="entry name" value="HTH_17"/>
    <property type="match status" value="1"/>
</dbReference>
<dbReference type="NCBIfam" id="TIGR01764">
    <property type="entry name" value="excise"/>
    <property type="match status" value="1"/>
</dbReference>
<reference evidence="2 3" key="1">
    <citation type="submission" date="2019-06" db="EMBL/GenBank/DDBJ databases">
        <authorList>
            <person name="Livingstone P."/>
            <person name="Whitworth D."/>
        </authorList>
    </citation>
    <scope>NUCLEOTIDE SEQUENCE [LARGE SCALE GENOMIC DNA]</scope>
    <source>
        <strain evidence="2 3">AM401</strain>
    </source>
</reference>